<dbReference type="GO" id="GO:0003677">
    <property type="term" value="F:DNA binding"/>
    <property type="evidence" value="ECO:0007669"/>
    <property type="project" value="UniProtKB-KW"/>
</dbReference>
<dbReference type="RefSeq" id="WP_083371219.1">
    <property type="nucleotide sequence ID" value="NZ_LT629776.1"/>
</dbReference>
<name>A0A1H1M8I7_9CELL</name>
<dbReference type="GO" id="GO:0045454">
    <property type="term" value="P:cell redox homeostasis"/>
    <property type="evidence" value="ECO:0007669"/>
    <property type="project" value="TreeGrafter"/>
</dbReference>
<keyword evidence="6" id="KW-0408">Iron</keyword>
<feature type="domain" description="4Fe-4S Wbl-type" evidence="12">
    <location>
        <begin position="20"/>
        <end position="75"/>
    </location>
</feature>
<keyword evidence="7" id="KW-0411">Iron-sulfur</keyword>
<evidence type="ECO:0000256" key="7">
    <source>
        <dbReference type="ARBA" id="ARBA00023014"/>
    </source>
</evidence>
<dbReference type="GO" id="GO:0051539">
    <property type="term" value="F:4 iron, 4 sulfur cluster binding"/>
    <property type="evidence" value="ECO:0007669"/>
    <property type="project" value="UniProtKB-KW"/>
</dbReference>
<keyword evidence="11" id="KW-0804">Transcription</keyword>
<keyword evidence="14" id="KW-1185">Reference proteome</keyword>
<keyword evidence="9" id="KW-0238">DNA-binding</keyword>
<keyword evidence="5" id="KW-0479">Metal-binding</keyword>
<comment type="similarity">
    <text evidence="3">Belongs to the WhiB family.</text>
</comment>
<evidence type="ECO:0000256" key="2">
    <source>
        <dbReference type="ARBA" id="ARBA00004496"/>
    </source>
</evidence>
<dbReference type="PANTHER" id="PTHR38839">
    <property type="entry name" value="TRANSCRIPTIONAL REGULATOR WHID-RELATED"/>
    <property type="match status" value="1"/>
</dbReference>
<evidence type="ECO:0000256" key="9">
    <source>
        <dbReference type="ARBA" id="ARBA00023125"/>
    </source>
</evidence>
<evidence type="ECO:0000256" key="3">
    <source>
        <dbReference type="ARBA" id="ARBA00006597"/>
    </source>
</evidence>
<keyword evidence="4" id="KW-0004">4Fe-4S</keyword>
<sequence>MGAIEAGSALGAREWWGRAACAGVDVGLFFRDAQASRVQALAICVVCPVIEECRTVGMSEVHGIWGGLLPHERARVDAERRAVRRRWSSEVSTRDASLSALDDAVRAAALSESVVAQAVATARAAGHSWEVVGRAFGLSRQAAHKRWASSTRVDGGRDSG</sequence>
<dbReference type="Pfam" id="PF02467">
    <property type="entry name" value="Whib"/>
    <property type="match status" value="1"/>
</dbReference>
<dbReference type="InterPro" id="IPR034768">
    <property type="entry name" value="4FE4S_WBL"/>
</dbReference>
<organism evidence="13 14">
    <name type="scientific">Paraoerskovia marina</name>
    <dbReference type="NCBI Taxonomy" id="545619"/>
    <lineage>
        <taxon>Bacteria</taxon>
        <taxon>Bacillati</taxon>
        <taxon>Actinomycetota</taxon>
        <taxon>Actinomycetes</taxon>
        <taxon>Micrococcales</taxon>
        <taxon>Cellulomonadaceae</taxon>
        <taxon>Paraoerskovia</taxon>
    </lineage>
</organism>
<dbReference type="eggNOG" id="ENOG5031XAI">
    <property type="taxonomic scope" value="Bacteria"/>
</dbReference>
<dbReference type="AlphaFoldDB" id="A0A1H1M8I7"/>
<proteinExistence type="inferred from homology"/>
<protein>
    <submittedName>
        <fullName evidence="13">Transcription factor WhiB</fullName>
    </submittedName>
</protein>
<evidence type="ECO:0000256" key="11">
    <source>
        <dbReference type="ARBA" id="ARBA00023163"/>
    </source>
</evidence>
<dbReference type="InterPro" id="IPR003482">
    <property type="entry name" value="Whib"/>
</dbReference>
<comment type="subcellular location">
    <subcellularLocation>
        <location evidence="2">Cytoplasm</location>
    </subcellularLocation>
</comment>
<reference evidence="13 14" key="1">
    <citation type="submission" date="2016-10" db="EMBL/GenBank/DDBJ databases">
        <authorList>
            <person name="de Groot N.N."/>
        </authorList>
    </citation>
    <scope>NUCLEOTIDE SEQUENCE [LARGE SCALE GENOMIC DNA]</scope>
    <source>
        <strain evidence="13 14">DSM 22126</strain>
    </source>
</reference>
<evidence type="ECO:0000256" key="1">
    <source>
        <dbReference type="ARBA" id="ARBA00001966"/>
    </source>
</evidence>
<evidence type="ECO:0000313" key="13">
    <source>
        <dbReference type="EMBL" id="SDR83068.1"/>
    </source>
</evidence>
<evidence type="ECO:0000256" key="6">
    <source>
        <dbReference type="ARBA" id="ARBA00023004"/>
    </source>
</evidence>
<evidence type="ECO:0000256" key="10">
    <source>
        <dbReference type="ARBA" id="ARBA00023157"/>
    </source>
</evidence>
<evidence type="ECO:0000256" key="8">
    <source>
        <dbReference type="ARBA" id="ARBA00023015"/>
    </source>
</evidence>
<dbReference type="GO" id="GO:0045892">
    <property type="term" value="P:negative regulation of DNA-templated transcription"/>
    <property type="evidence" value="ECO:0007669"/>
    <property type="project" value="TreeGrafter"/>
</dbReference>
<dbReference type="Proteomes" id="UP000185663">
    <property type="component" value="Chromosome I"/>
</dbReference>
<dbReference type="OrthoDB" id="4228525at2"/>
<dbReference type="GO" id="GO:0046872">
    <property type="term" value="F:metal ion binding"/>
    <property type="evidence" value="ECO:0007669"/>
    <property type="project" value="UniProtKB-KW"/>
</dbReference>
<evidence type="ECO:0000256" key="4">
    <source>
        <dbReference type="ARBA" id="ARBA00022485"/>
    </source>
</evidence>
<accession>A0A1H1M8I7</accession>
<dbReference type="PROSITE" id="PS51674">
    <property type="entry name" value="4FE4S_WBL"/>
    <property type="match status" value="1"/>
</dbReference>
<dbReference type="EMBL" id="LT629776">
    <property type="protein sequence ID" value="SDR83068.1"/>
    <property type="molecule type" value="Genomic_DNA"/>
</dbReference>
<keyword evidence="10" id="KW-1015">Disulfide bond</keyword>
<gene>
    <name evidence="13" type="ORF">SAMN04489860_0168</name>
</gene>
<dbReference type="STRING" id="545619.SAMN04489860_0168"/>
<evidence type="ECO:0000259" key="12">
    <source>
        <dbReference type="PROSITE" id="PS51674"/>
    </source>
</evidence>
<dbReference type="GO" id="GO:0047134">
    <property type="term" value="F:protein-disulfide reductase [NAD(P)H] activity"/>
    <property type="evidence" value="ECO:0007669"/>
    <property type="project" value="TreeGrafter"/>
</dbReference>
<evidence type="ECO:0000313" key="14">
    <source>
        <dbReference type="Proteomes" id="UP000185663"/>
    </source>
</evidence>
<comment type="cofactor">
    <cofactor evidence="1">
        <name>[4Fe-4S] cluster</name>
        <dbReference type="ChEBI" id="CHEBI:49883"/>
    </cofactor>
</comment>
<evidence type="ECO:0000256" key="5">
    <source>
        <dbReference type="ARBA" id="ARBA00022723"/>
    </source>
</evidence>
<keyword evidence="8" id="KW-0805">Transcription regulation</keyword>
<dbReference type="GO" id="GO:0005737">
    <property type="term" value="C:cytoplasm"/>
    <property type="evidence" value="ECO:0007669"/>
    <property type="project" value="UniProtKB-SubCell"/>
</dbReference>